<sequence>MTQDLKDEALEQIKLDIKFGFENEQQIFEGLEDMFYDEDDIDEEWLKQTIHQRYNQHQKEALQWIKPTGFDRLARAFDQLIVQKIVCLHNAGYTKQDGEGDCMETIERLDELGVKAIGFCYYHAQDLARAVDPDTRNLYLGFDSVTQNDDEALQVAQMIVTALKENHLQIN</sequence>
<reference evidence="2 3" key="1">
    <citation type="journal article" date="2013" name="J. Microbiol.">
        <title>Mucilaginibacter ginsenosidivorax sp. nov., with ginsenoside converting activity isolated from sediment.</title>
        <authorList>
            <person name="Kim J.K."/>
            <person name="Choi T.E."/>
            <person name="Liu Q.M."/>
            <person name="Park H.Y."/>
            <person name="Yi T.H."/>
            <person name="Yoon M.H."/>
            <person name="Kim S.C."/>
            <person name="Im W.T."/>
        </authorList>
    </citation>
    <scope>NUCLEOTIDE SEQUENCE [LARGE SCALE GENOMIC DNA]</scope>
    <source>
        <strain evidence="2 3">KHI28</strain>
    </source>
</reference>
<name>A0A5B8W2T9_9SPHI</name>
<dbReference type="KEGG" id="mgk:FSB76_15635"/>
<dbReference type="AlphaFoldDB" id="A0A5B8W2T9"/>
<feature type="domain" description="DUF6891" evidence="1">
    <location>
        <begin position="4"/>
        <end position="169"/>
    </location>
</feature>
<evidence type="ECO:0000313" key="2">
    <source>
        <dbReference type="EMBL" id="QEC77305.1"/>
    </source>
</evidence>
<organism evidence="2 3">
    <name type="scientific">Mucilaginibacter ginsenosidivorax</name>
    <dbReference type="NCBI Taxonomy" id="862126"/>
    <lineage>
        <taxon>Bacteria</taxon>
        <taxon>Pseudomonadati</taxon>
        <taxon>Bacteroidota</taxon>
        <taxon>Sphingobacteriia</taxon>
        <taxon>Sphingobacteriales</taxon>
        <taxon>Sphingobacteriaceae</taxon>
        <taxon>Mucilaginibacter</taxon>
    </lineage>
</organism>
<gene>
    <name evidence="2" type="ORF">FSB76_15635</name>
</gene>
<dbReference type="RefSeq" id="WP_147054870.1">
    <property type="nucleotide sequence ID" value="NZ_CP042437.1"/>
</dbReference>
<accession>A0A5B8W2T9</accession>
<dbReference type="InterPro" id="IPR054186">
    <property type="entry name" value="DUF6891"/>
</dbReference>
<evidence type="ECO:0000259" key="1">
    <source>
        <dbReference type="Pfam" id="PF21831"/>
    </source>
</evidence>
<dbReference type="EMBL" id="CP042437">
    <property type="protein sequence ID" value="QEC77305.1"/>
    <property type="molecule type" value="Genomic_DNA"/>
</dbReference>
<proteinExistence type="predicted"/>
<dbReference type="Pfam" id="PF21831">
    <property type="entry name" value="DUF6891"/>
    <property type="match status" value="1"/>
</dbReference>
<dbReference type="Proteomes" id="UP000321362">
    <property type="component" value="Chromosome"/>
</dbReference>
<evidence type="ECO:0000313" key="3">
    <source>
        <dbReference type="Proteomes" id="UP000321362"/>
    </source>
</evidence>
<dbReference type="OrthoDB" id="5515732at2"/>
<keyword evidence="3" id="KW-1185">Reference proteome</keyword>
<protein>
    <recommendedName>
        <fullName evidence="1">DUF6891 domain-containing protein</fullName>
    </recommendedName>
</protein>